<keyword evidence="3" id="KW-1185">Reference proteome</keyword>
<dbReference type="EMBL" id="VSRR010108910">
    <property type="protein sequence ID" value="MPC97182.1"/>
    <property type="molecule type" value="Genomic_DNA"/>
</dbReference>
<accession>A0A5B7JM26</accession>
<dbReference type="AlphaFoldDB" id="A0A5B7JM26"/>
<evidence type="ECO:0000313" key="3">
    <source>
        <dbReference type="Proteomes" id="UP000324222"/>
    </source>
</evidence>
<protein>
    <submittedName>
        <fullName evidence="2">Uncharacterized protein</fullName>
    </submittedName>
</protein>
<dbReference type="Proteomes" id="UP000324222">
    <property type="component" value="Unassembled WGS sequence"/>
</dbReference>
<proteinExistence type="predicted"/>
<evidence type="ECO:0000256" key="1">
    <source>
        <dbReference type="SAM" id="MobiDB-lite"/>
    </source>
</evidence>
<organism evidence="2 3">
    <name type="scientific">Portunus trituberculatus</name>
    <name type="common">Swimming crab</name>
    <name type="synonym">Neptunus trituberculatus</name>
    <dbReference type="NCBI Taxonomy" id="210409"/>
    <lineage>
        <taxon>Eukaryota</taxon>
        <taxon>Metazoa</taxon>
        <taxon>Ecdysozoa</taxon>
        <taxon>Arthropoda</taxon>
        <taxon>Crustacea</taxon>
        <taxon>Multicrustacea</taxon>
        <taxon>Malacostraca</taxon>
        <taxon>Eumalacostraca</taxon>
        <taxon>Eucarida</taxon>
        <taxon>Decapoda</taxon>
        <taxon>Pleocyemata</taxon>
        <taxon>Brachyura</taxon>
        <taxon>Eubrachyura</taxon>
        <taxon>Portunoidea</taxon>
        <taxon>Portunidae</taxon>
        <taxon>Portuninae</taxon>
        <taxon>Portunus</taxon>
    </lineage>
</organism>
<comment type="caution">
    <text evidence="2">The sequence shown here is derived from an EMBL/GenBank/DDBJ whole genome shotgun (WGS) entry which is preliminary data.</text>
</comment>
<reference evidence="2 3" key="1">
    <citation type="submission" date="2019-05" db="EMBL/GenBank/DDBJ databases">
        <title>Another draft genome of Portunus trituberculatus and its Hox gene families provides insights of decapod evolution.</title>
        <authorList>
            <person name="Jeong J.-H."/>
            <person name="Song I."/>
            <person name="Kim S."/>
            <person name="Choi T."/>
            <person name="Kim D."/>
            <person name="Ryu S."/>
            <person name="Kim W."/>
        </authorList>
    </citation>
    <scope>NUCLEOTIDE SEQUENCE [LARGE SCALE GENOMIC DNA]</scope>
    <source>
        <tissue evidence="2">Muscle</tissue>
    </source>
</reference>
<feature type="region of interest" description="Disordered" evidence="1">
    <location>
        <begin position="57"/>
        <end position="92"/>
    </location>
</feature>
<name>A0A5B7JM26_PORTR</name>
<gene>
    <name evidence="2" type="ORF">E2C01_092481</name>
</gene>
<evidence type="ECO:0000313" key="2">
    <source>
        <dbReference type="EMBL" id="MPC97182.1"/>
    </source>
</evidence>
<feature type="compositionally biased region" description="Polar residues" evidence="1">
    <location>
        <begin position="77"/>
        <end position="92"/>
    </location>
</feature>
<sequence>MPLVVVVVVVVVAMAVIVGLPRATPTRKRLPHRIEGPKPLQTTADFSNFPHGSFHPLSTRWGGGKAQGRAGRGRRAQNLNLSSSGTAVSLSPQPLSPCAVLGRDGVAVGAQGGTPAHSLFPSDLPFFHLW</sequence>